<feature type="domain" description="RecA family profile 1" evidence="6">
    <location>
        <begin position="30"/>
        <end position="198"/>
    </location>
</feature>
<evidence type="ECO:0000313" key="8">
    <source>
        <dbReference type="Proteomes" id="UP000201263"/>
    </source>
</evidence>
<evidence type="ECO:0000256" key="3">
    <source>
        <dbReference type="ARBA" id="ARBA00022840"/>
    </source>
</evidence>
<dbReference type="KEGG" id="vg:22113510"/>
<dbReference type="PANTHER" id="PTHR45900:SF1">
    <property type="entry name" value="MITOCHONDRIAL DNA REPAIR PROTEIN RECA HOMOLOG-RELATED"/>
    <property type="match status" value="1"/>
</dbReference>
<sequence length="386" mass="43124">MSNKALLKKLIKNSNSQSAAILSESDVFNNITKTRTRVPILNLALSGAFDGGLTSGLTLFAGPSKHFKSNLGLVTVSAYLKANEDAVCLFYDSEKGVTKSYLKSMGVDPDRVVYTRITTVEQLRNDVVSQLDALERGDKVIIFVDSVGNTASKKELADALSDNDKQDMTRAKALKGMFRMVTPYLADLDIPMVCICHTYDTQEMYSKKVISGGTGLMYSADTAIILGKQQVKEGTEVVGYDFIMNIEKSRFVKEKSKFPLHVTYEGGISMYSGLLDLAMEMNFVQTPTKGWRGRAFLNTETGELELEEKKWRESETNSIEFWRPLFTHQPFLDAIQDKYRIPDKEITDGAALEDLYSTDEPESNKIDLDDDIPDDIGIDQDEEPIM</sequence>
<keyword evidence="8" id="KW-1185">Reference proteome</keyword>
<dbReference type="GO" id="GO:0003697">
    <property type="term" value="F:single-stranded DNA binding"/>
    <property type="evidence" value="ECO:0007669"/>
    <property type="project" value="InterPro"/>
</dbReference>
<dbReference type="GO" id="GO:0005524">
    <property type="term" value="F:ATP binding"/>
    <property type="evidence" value="ECO:0007669"/>
    <property type="project" value="UniProtKB-KW"/>
</dbReference>
<dbReference type="InterPro" id="IPR049428">
    <property type="entry name" value="RecA-like_N"/>
</dbReference>
<organism evidence="7 8">
    <name type="scientific">Citrobacter phage Miller</name>
    <dbReference type="NCBI Taxonomy" id="1527524"/>
    <lineage>
        <taxon>Viruses</taxon>
        <taxon>Duplodnaviria</taxon>
        <taxon>Heunggongvirae</taxon>
        <taxon>Uroviricota</taxon>
        <taxon>Caudoviricetes</taxon>
        <taxon>Pantevenvirales</taxon>
        <taxon>Straboviridae</taxon>
        <taxon>Pseudotevenvirus</taxon>
        <taxon>Pseudotevenvirus miller</taxon>
    </lineage>
</organism>
<gene>
    <name evidence="7" type="ORF">CPTMiller_0038</name>
</gene>
<dbReference type="SUPFAM" id="SSF52540">
    <property type="entry name" value="P-loop containing nucleoside triphosphate hydrolases"/>
    <property type="match status" value="1"/>
</dbReference>
<evidence type="ECO:0000256" key="4">
    <source>
        <dbReference type="ARBA" id="ARBA00023172"/>
    </source>
</evidence>
<evidence type="ECO:0000256" key="5">
    <source>
        <dbReference type="SAM" id="MobiDB-lite"/>
    </source>
</evidence>
<feature type="region of interest" description="Disordered" evidence="5">
    <location>
        <begin position="351"/>
        <end position="386"/>
    </location>
</feature>
<feature type="compositionally biased region" description="Acidic residues" evidence="5">
    <location>
        <begin position="368"/>
        <end position="386"/>
    </location>
</feature>
<reference evidence="7 8" key="1">
    <citation type="submission" date="2014-07" db="EMBL/GenBank/DDBJ databases">
        <title>Complete Genome of Citrobacter freundii Myophage Miller.</title>
        <authorList>
            <person name="Hwang K."/>
            <person name="Luna A.J."/>
            <person name="Hernandez A.C."/>
            <person name="Everett G.F.K."/>
        </authorList>
    </citation>
    <scope>NUCLEOTIDE SEQUENCE [LARGE SCALE GENOMIC DNA]</scope>
</reference>
<keyword evidence="2" id="KW-0547">Nucleotide-binding</keyword>
<evidence type="ECO:0000256" key="1">
    <source>
        <dbReference type="ARBA" id="ARBA00009391"/>
    </source>
</evidence>
<dbReference type="InterPro" id="IPR027417">
    <property type="entry name" value="P-loop_NTPase"/>
</dbReference>
<dbReference type="EMBL" id="KM236237">
    <property type="protein sequence ID" value="AIK67974.1"/>
    <property type="molecule type" value="Genomic_DNA"/>
</dbReference>
<dbReference type="RefSeq" id="YP_009097640.1">
    <property type="nucleotide sequence ID" value="NC_025414.1"/>
</dbReference>
<dbReference type="InterPro" id="IPR049047">
    <property type="entry name" value="T4_UVSX-like_C"/>
</dbReference>
<evidence type="ECO:0000313" key="7">
    <source>
        <dbReference type="EMBL" id="AIK67974.1"/>
    </source>
</evidence>
<dbReference type="PANTHER" id="PTHR45900">
    <property type="entry name" value="RECA"/>
    <property type="match status" value="1"/>
</dbReference>
<dbReference type="PROSITE" id="PS50162">
    <property type="entry name" value="RECA_2"/>
    <property type="match status" value="1"/>
</dbReference>
<dbReference type="GO" id="GO:0006281">
    <property type="term" value="P:DNA repair"/>
    <property type="evidence" value="ECO:0007669"/>
    <property type="project" value="InterPro"/>
</dbReference>
<keyword evidence="3" id="KW-0067">ATP-binding</keyword>
<dbReference type="Proteomes" id="UP000201263">
    <property type="component" value="Segment"/>
</dbReference>
<evidence type="ECO:0000259" key="6">
    <source>
        <dbReference type="PROSITE" id="PS50162"/>
    </source>
</evidence>
<keyword evidence="4" id="KW-0233">DNA recombination</keyword>
<dbReference type="GO" id="GO:0006310">
    <property type="term" value="P:DNA recombination"/>
    <property type="evidence" value="ECO:0007669"/>
    <property type="project" value="UniProtKB-KW"/>
</dbReference>
<protein>
    <submittedName>
        <fullName evidence="7">UvsX recombination protein</fullName>
    </submittedName>
</protein>
<proteinExistence type="inferred from homology"/>
<dbReference type="InterPro" id="IPR020588">
    <property type="entry name" value="RecA_ATP-bd"/>
</dbReference>
<evidence type="ECO:0000256" key="2">
    <source>
        <dbReference type="ARBA" id="ARBA00022741"/>
    </source>
</evidence>
<name>A0A076YMH7_9CAUD</name>
<comment type="similarity">
    <text evidence="1">Belongs to the RecA family.</text>
</comment>
<dbReference type="GeneID" id="22113510"/>
<dbReference type="Gene3D" id="3.40.50.300">
    <property type="entry name" value="P-loop containing nucleotide triphosphate hydrolases"/>
    <property type="match status" value="1"/>
</dbReference>
<dbReference type="GO" id="GO:0140664">
    <property type="term" value="F:ATP-dependent DNA damage sensor activity"/>
    <property type="evidence" value="ECO:0007669"/>
    <property type="project" value="InterPro"/>
</dbReference>
<accession>A0A076YMH7</accession>
<dbReference type="InterPro" id="IPR013765">
    <property type="entry name" value="DNA_recomb/repair_RecA"/>
</dbReference>
<dbReference type="Pfam" id="PF21134">
    <property type="entry name" value="T4_UVSX_C"/>
    <property type="match status" value="1"/>
</dbReference>
<dbReference type="Pfam" id="PF00154">
    <property type="entry name" value="RecA_N"/>
    <property type="match status" value="1"/>
</dbReference>